<evidence type="ECO:0000256" key="13">
    <source>
        <dbReference type="NCBIfam" id="TIGR02402"/>
    </source>
</evidence>
<dbReference type="InterPro" id="IPR017853">
    <property type="entry name" value="GH"/>
</dbReference>
<evidence type="ECO:0000313" key="17">
    <source>
        <dbReference type="Proteomes" id="UP001500582"/>
    </source>
</evidence>
<evidence type="ECO:0000256" key="6">
    <source>
        <dbReference type="ARBA" id="ARBA00022490"/>
    </source>
</evidence>
<dbReference type="PANTHER" id="PTHR43651">
    <property type="entry name" value="1,4-ALPHA-GLUCAN-BRANCHING ENZYME"/>
    <property type="match status" value="1"/>
</dbReference>
<evidence type="ECO:0000256" key="11">
    <source>
        <dbReference type="ARBA" id="ARBA00033284"/>
    </source>
</evidence>
<keyword evidence="8" id="KW-0119">Carbohydrate metabolism</keyword>
<dbReference type="SUPFAM" id="SSF51445">
    <property type="entry name" value="(Trans)glycosidases"/>
    <property type="match status" value="1"/>
</dbReference>
<evidence type="ECO:0000256" key="3">
    <source>
        <dbReference type="ARBA" id="ARBA00008061"/>
    </source>
</evidence>
<dbReference type="EC" id="3.2.1.141" evidence="4 13"/>
<dbReference type="Pfam" id="PF00128">
    <property type="entry name" value="Alpha-amylase"/>
    <property type="match status" value="1"/>
</dbReference>
<evidence type="ECO:0000313" key="16">
    <source>
        <dbReference type="EMBL" id="GAA4310023.1"/>
    </source>
</evidence>
<evidence type="ECO:0000256" key="1">
    <source>
        <dbReference type="ARBA" id="ARBA00004496"/>
    </source>
</evidence>
<evidence type="ECO:0000256" key="12">
    <source>
        <dbReference type="ARBA" id="ARBA00034013"/>
    </source>
</evidence>
<dbReference type="SUPFAM" id="SSF51011">
    <property type="entry name" value="Glycosyl hydrolase domain"/>
    <property type="match status" value="1"/>
</dbReference>
<comment type="caution">
    <text evidence="16">The sequence shown here is derived from an EMBL/GenBank/DDBJ whole genome shotgun (WGS) entry which is preliminary data.</text>
</comment>
<evidence type="ECO:0000256" key="10">
    <source>
        <dbReference type="ARBA" id="ARBA00032057"/>
    </source>
</evidence>
<dbReference type="SUPFAM" id="SSF81296">
    <property type="entry name" value="E set domains"/>
    <property type="match status" value="1"/>
</dbReference>
<sequence>MKQKINPAYRSIGVNFNSAGEAEVLLWSPAAKTVELKIEGKDRIRLKKTEYGYWELTTKKLNPGDSYQFILDGEKELPDSASLSQPDGVHGVSQALNLKNFSWTDNAWQNLPLNDYIFYELHTGTFTPEGTFAAIEKKLDHLVELGVTAIELMPVAQFPGERNWGYDGVFPYAVQNSYGGADGLRHLVNACHNKGLAVVLDVVYNHMGPEGNYFNEYGPYFTEKYNTPWGNAINFDDAWCDAVRQYFIENVLMWFRDFHIDALRLDAVHAIKDLSTKHILQEIKEQVDVLIAASGRQHYLIVELDLNDHKFINPLAKQGYGMDAQWIDEFHHALRVTAGEERTGYYSDFNGIEHLAKSYKGAYVYDGVYSPHRLKTFGAKVEHNPGEQFIVFSQNHDHVGNRMLGERTSKLVSFEMQKLMAAAVMVSPYLPMLFMGEEWSESNPFLYFVSHTDKDLVEAVRKGRKEEFKAFHAEGEAPDPQAEDTFNRSKLQWPLSHKGHHQVMFNYYKALIALRKSHPALYQLNRENLEVEAQPKNNTLLLHRWHGNEDVYCLMNFSKSVQQLQLPNGDKEWRLLLDSAAPAWNGPAKVANLPNNESAVTLQPESIIIYTSNHV</sequence>
<organism evidence="16 17">
    <name type="scientific">Mucilaginibacter gynuensis</name>
    <dbReference type="NCBI Taxonomy" id="1302236"/>
    <lineage>
        <taxon>Bacteria</taxon>
        <taxon>Pseudomonadati</taxon>
        <taxon>Bacteroidota</taxon>
        <taxon>Sphingobacteriia</taxon>
        <taxon>Sphingobacteriales</taxon>
        <taxon>Sphingobacteriaceae</taxon>
        <taxon>Mucilaginibacter</taxon>
    </lineage>
</organism>
<comment type="pathway">
    <text evidence="2 14">Glycan biosynthesis; trehalose biosynthesis.</text>
</comment>
<dbReference type="Gene3D" id="2.60.40.10">
    <property type="entry name" value="Immunoglobulins"/>
    <property type="match status" value="1"/>
</dbReference>
<evidence type="ECO:0000256" key="2">
    <source>
        <dbReference type="ARBA" id="ARBA00005199"/>
    </source>
</evidence>
<dbReference type="EMBL" id="BAABFT010000001">
    <property type="protein sequence ID" value="GAA4310023.1"/>
    <property type="molecule type" value="Genomic_DNA"/>
</dbReference>
<evidence type="ECO:0000256" key="5">
    <source>
        <dbReference type="ARBA" id="ARBA00015938"/>
    </source>
</evidence>
<keyword evidence="9 14" id="KW-0326">Glycosidase</keyword>
<keyword evidence="7 14" id="KW-0378">Hydrolase</keyword>
<comment type="catalytic activity">
    <reaction evidence="12 14">
        <text>hydrolysis of (1-&gt;4)-alpha-D-glucosidic linkage in 4-alpha-D-[(1-&gt;4)-alpha-D-glucanosyl]n trehalose to yield trehalose and (1-&gt;4)-alpha-D-glucan.</text>
        <dbReference type="EC" id="3.2.1.141"/>
    </reaction>
</comment>
<feature type="domain" description="Glycosyl hydrolase family 13 catalytic" evidence="15">
    <location>
        <begin position="120"/>
        <end position="464"/>
    </location>
</feature>
<dbReference type="PIRSF" id="PIRSF006337">
    <property type="entry name" value="Trehalose_TreZ"/>
    <property type="match status" value="1"/>
</dbReference>
<proteinExistence type="inferred from homology"/>
<evidence type="ECO:0000256" key="8">
    <source>
        <dbReference type="ARBA" id="ARBA00023277"/>
    </source>
</evidence>
<dbReference type="InterPro" id="IPR013783">
    <property type="entry name" value="Ig-like_fold"/>
</dbReference>
<evidence type="ECO:0000259" key="15">
    <source>
        <dbReference type="SMART" id="SM00642"/>
    </source>
</evidence>
<evidence type="ECO:0000256" key="4">
    <source>
        <dbReference type="ARBA" id="ARBA00012268"/>
    </source>
</evidence>
<evidence type="ECO:0000256" key="9">
    <source>
        <dbReference type="ARBA" id="ARBA00023295"/>
    </source>
</evidence>
<comment type="similarity">
    <text evidence="3 14">Belongs to the glycosyl hydrolase 13 family.</text>
</comment>
<dbReference type="Gene3D" id="3.20.20.80">
    <property type="entry name" value="Glycosidases"/>
    <property type="match status" value="1"/>
</dbReference>
<dbReference type="InterPro" id="IPR006047">
    <property type="entry name" value="GH13_cat_dom"/>
</dbReference>
<dbReference type="InterPro" id="IPR012768">
    <property type="entry name" value="Trehalose_TreZ"/>
</dbReference>
<evidence type="ECO:0000256" key="14">
    <source>
        <dbReference type="PIRNR" id="PIRNR006337"/>
    </source>
</evidence>
<dbReference type="PANTHER" id="PTHR43651:SF11">
    <property type="entry name" value="MALTO-OLIGOSYLTREHALOSE TREHALOHYDROLASE"/>
    <property type="match status" value="1"/>
</dbReference>
<dbReference type="SMART" id="SM00642">
    <property type="entry name" value="Aamy"/>
    <property type="match status" value="1"/>
</dbReference>
<dbReference type="Proteomes" id="UP001500582">
    <property type="component" value="Unassembled WGS sequence"/>
</dbReference>
<dbReference type="InterPro" id="IPR044901">
    <property type="entry name" value="Trehalose_TreZ_E-set_sf"/>
</dbReference>
<dbReference type="Gene3D" id="1.10.10.760">
    <property type="entry name" value="E-set domains of sugar-utilizing enzymes"/>
    <property type="match status" value="1"/>
</dbReference>
<dbReference type="NCBIfam" id="TIGR02402">
    <property type="entry name" value="trehalose_TreZ"/>
    <property type="match status" value="1"/>
</dbReference>
<evidence type="ECO:0000256" key="7">
    <source>
        <dbReference type="ARBA" id="ARBA00022801"/>
    </source>
</evidence>
<dbReference type="RefSeq" id="WP_345209367.1">
    <property type="nucleotide sequence ID" value="NZ_BAABFT010000001.1"/>
</dbReference>
<reference evidence="17" key="1">
    <citation type="journal article" date="2019" name="Int. J. Syst. Evol. Microbiol.">
        <title>The Global Catalogue of Microorganisms (GCM) 10K type strain sequencing project: providing services to taxonomists for standard genome sequencing and annotation.</title>
        <authorList>
            <consortium name="The Broad Institute Genomics Platform"/>
            <consortium name="The Broad Institute Genome Sequencing Center for Infectious Disease"/>
            <person name="Wu L."/>
            <person name="Ma J."/>
        </authorList>
    </citation>
    <scope>NUCLEOTIDE SEQUENCE [LARGE SCALE GENOMIC DNA]</scope>
    <source>
        <strain evidence="17">JCM 17705</strain>
    </source>
</reference>
<dbReference type="CDD" id="cd02853">
    <property type="entry name" value="E_set_MTHase_like_N"/>
    <property type="match status" value="1"/>
</dbReference>
<accession>A0ABP8FSC9</accession>
<dbReference type="InterPro" id="IPR014756">
    <property type="entry name" value="Ig_E-set"/>
</dbReference>
<dbReference type="CDD" id="cd11325">
    <property type="entry name" value="AmyAc_GTHase"/>
    <property type="match status" value="1"/>
</dbReference>
<name>A0ABP8FSC9_9SPHI</name>
<protein>
    <recommendedName>
        <fullName evidence="5 13">Malto-oligosyltrehalose trehalohydrolase</fullName>
        <shortName evidence="14">MTHase</shortName>
        <ecNumber evidence="4 13">3.2.1.141</ecNumber>
    </recommendedName>
    <alternativeName>
        <fullName evidence="11 14">4-alpha-D-((1-&gt;4)-alpha-D-glucano)trehalose trehalohydrolase</fullName>
    </alternativeName>
    <alternativeName>
        <fullName evidence="10 14">Maltooligosyl trehalose trehalohydrolase</fullName>
    </alternativeName>
</protein>
<gene>
    <name evidence="16" type="primary">treZ</name>
    <name evidence="16" type="ORF">GCM10023149_04580</name>
</gene>
<keyword evidence="6" id="KW-0963">Cytoplasm</keyword>
<comment type="subcellular location">
    <subcellularLocation>
        <location evidence="1">Cytoplasm</location>
    </subcellularLocation>
</comment>
<keyword evidence="17" id="KW-1185">Reference proteome</keyword>